<dbReference type="CDD" id="cd09725">
    <property type="entry name" value="Cas2_I_II_III"/>
    <property type="match status" value="1"/>
</dbReference>
<reference evidence="10 11" key="1">
    <citation type="journal article" date="2020" name="Biotechnol. Biofuels">
        <title>New insights from the biogas microbiome by comprehensive genome-resolved metagenomics of nearly 1600 species originating from multiple anaerobic digesters.</title>
        <authorList>
            <person name="Campanaro S."/>
            <person name="Treu L."/>
            <person name="Rodriguez-R L.M."/>
            <person name="Kovalovszki A."/>
            <person name="Ziels R.M."/>
            <person name="Maus I."/>
            <person name="Zhu X."/>
            <person name="Kougias P.G."/>
            <person name="Basile A."/>
            <person name="Luo G."/>
            <person name="Schluter A."/>
            <person name="Konstantinidis K.T."/>
            <person name="Angelidaki I."/>
        </authorList>
    </citation>
    <scope>NUCLEOTIDE SEQUENCE [LARGE SCALE GENOMIC DNA]</scope>
    <source>
        <strain evidence="10">AS07pgkLD_105</strain>
    </source>
</reference>
<evidence type="ECO:0000256" key="6">
    <source>
        <dbReference type="ARBA" id="ARBA00022801"/>
    </source>
</evidence>
<evidence type="ECO:0000256" key="7">
    <source>
        <dbReference type="ARBA" id="ARBA00022842"/>
    </source>
</evidence>
<comment type="cofactor">
    <cofactor evidence="1 9">
        <name>Mg(2+)</name>
        <dbReference type="ChEBI" id="CHEBI:18420"/>
    </cofactor>
</comment>
<dbReference type="GO" id="GO:0004521">
    <property type="term" value="F:RNA endonuclease activity"/>
    <property type="evidence" value="ECO:0007669"/>
    <property type="project" value="InterPro"/>
</dbReference>
<evidence type="ECO:0000256" key="2">
    <source>
        <dbReference type="ARBA" id="ARBA00009959"/>
    </source>
</evidence>
<evidence type="ECO:0000256" key="8">
    <source>
        <dbReference type="ARBA" id="ARBA00023118"/>
    </source>
</evidence>
<keyword evidence="5 9" id="KW-0255">Endonuclease</keyword>
<keyword evidence="6 9" id="KW-0378">Hydrolase</keyword>
<dbReference type="Pfam" id="PF09827">
    <property type="entry name" value="CRISPR_Cas2"/>
    <property type="match status" value="1"/>
</dbReference>
<dbReference type="Gene3D" id="3.30.70.240">
    <property type="match status" value="1"/>
</dbReference>
<keyword evidence="8 9" id="KW-0051">Antiviral defense</keyword>
<evidence type="ECO:0000313" key="10">
    <source>
        <dbReference type="EMBL" id="NLD33036.1"/>
    </source>
</evidence>
<comment type="subunit">
    <text evidence="9">Homodimer, forms a heterotetramer with a Cas1 homodimer.</text>
</comment>
<keyword evidence="4 9" id="KW-0479">Metal-binding</keyword>
<dbReference type="PANTHER" id="PTHR34405">
    <property type="entry name" value="CRISPR-ASSOCIATED ENDORIBONUCLEASE CAS2"/>
    <property type="match status" value="1"/>
</dbReference>
<dbReference type="GO" id="GO:0016787">
    <property type="term" value="F:hydrolase activity"/>
    <property type="evidence" value="ECO:0007669"/>
    <property type="project" value="UniProtKB-KW"/>
</dbReference>
<dbReference type="GO" id="GO:0046872">
    <property type="term" value="F:metal ion binding"/>
    <property type="evidence" value="ECO:0007669"/>
    <property type="project" value="UniProtKB-UniRule"/>
</dbReference>
<keyword evidence="3 9" id="KW-0540">Nuclease</keyword>
<dbReference type="HAMAP" id="MF_01471">
    <property type="entry name" value="Cas2"/>
    <property type="match status" value="1"/>
</dbReference>
<name>A0A847D8E2_9LACT</name>
<comment type="similarity">
    <text evidence="2 9">Belongs to the CRISPR-associated endoribonuclease Cas2 protein family.</text>
</comment>
<dbReference type="AlphaFoldDB" id="A0A847D8E2"/>
<protein>
    <recommendedName>
        <fullName evidence="9">CRISPR-associated endoribonuclease Cas2</fullName>
        <ecNumber evidence="9">3.1.-.-</ecNumber>
    </recommendedName>
</protein>
<evidence type="ECO:0000256" key="4">
    <source>
        <dbReference type="ARBA" id="ARBA00022723"/>
    </source>
</evidence>
<dbReference type="EMBL" id="JAAZCD010000285">
    <property type="protein sequence ID" value="NLD33036.1"/>
    <property type="molecule type" value="Genomic_DNA"/>
</dbReference>
<gene>
    <name evidence="9 10" type="primary">cas2</name>
    <name evidence="10" type="ORF">GX662_12410</name>
</gene>
<accession>A0A847D8E2</accession>
<evidence type="ECO:0000256" key="3">
    <source>
        <dbReference type="ARBA" id="ARBA00022722"/>
    </source>
</evidence>
<evidence type="ECO:0000256" key="9">
    <source>
        <dbReference type="HAMAP-Rule" id="MF_01471"/>
    </source>
</evidence>
<dbReference type="SUPFAM" id="SSF143430">
    <property type="entry name" value="TTP0101/SSO1404-like"/>
    <property type="match status" value="1"/>
</dbReference>
<keyword evidence="7 9" id="KW-0460">Magnesium</keyword>
<dbReference type="GO" id="GO:0051607">
    <property type="term" value="P:defense response to virus"/>
    <property type="evidence" value="ECO:0007669"/>
    <property type="project" value="UniProtKB-UniRule"/>
</dbReference>
<feature type="binding site" evidence="9">
    <location>
        <position position="23"/>
    </location>
    <ligand>
        <name>Mg(2+)</name>
        <dbReference type="ChEBI" id="CHEBI:18420"/>
        <note>catalytic</note>
    </ligand>
</feature>
<organism evidence="10 11">
    <name type="scientific">Trichococcus flocculiformis</name>
    <dbReference type="NCBI Taxonomy" id="82803"/>
    <lineage>
        <taxon>Bacteria</taxon>
        <taxon>Bacillati</taxon>
        <taxon>Bacillota</taxon>
        <taxon>Bacilli</taxon>
        <taxon>Lactobacillales</taxon>
        <taxon>Carnobacteriaceae</taxon>
        <taxon>Trichococcus</taxon>
    </lineage>
</organism>
<dbReference type="GO" id="GO:0043571">
    <property type="term" value="P:maintenance of CRISPR repeat elements"/>
    <property type="evidence" value="ECO:0007669"/>
    <property type="project" value="UniProtKB-UniRule"/>
</dbReference>
<evidence type="ECO:0000256" key="1">
    <source>
        <dbReference type="ARBA" id="ARBA00001946"/>
    </source>
</evidence>
<dbReference type="PANTHER" id="PTHR34405:SF3">
    <property type="entry name" value="CRISPR-ASSOCIATED ENDORIBONUCLEASE CAS2 3"/>
    <property type="match status" value="1"/>
</dbReference>
<comment type="function">
    <text evidence="9">CRISPR (clustered regularly interspaced short palindromic repeat), is an adaptive immune system that provides protection against mobile genetic elements (viruses, transposable elements and conjugative plasmids). CRISPR clusters contain sequences complementary to antecedent mobile elements and target invading nucleic acids. CRISPR clusters are transcribed and processed into CRISPR RNA (crRNA). Functions as a ssRNA-specific endoribonuclease. Involved in the integration of spacer DNA into the CRISPR cassette.</text>
</comment>
<sequence length="103" mass="12364">MKFQNRASEDAYDGKLLVLIIYDIIDNNNRNRLAKYLKGYGVRVQKSAFEAYLDKKRRTRLIDGLHRFVKERDSIRIYILDREREIITLGEEKDWESEDILII</sequence>
<dbReference type="Proteomes" id="UP000589373">
    <property type="component" value="Unassembled WGS sequence"/>
</dbReference>
<dbReference type="InterPro" id="IPR019199">
    <property type="entry name" value="Virulence_VapD/CRISPR_Cas2"/>
</dbReference>
<dbReference type="EC" id="3.1.-.-" evidence="9"/>
<dbReference type="RefSeq" id="WP_276648395.1">
    <property type="nucleotide sequence ID" value="NZ_JAAZCD010000285.1"/>
</dbReference>
<dbReference type="InterPro" id="IPR021127">
    <property type="entry name" value="CRISPR_associated_Cas2"/>
</dbReference>
<dbReference type="NCBIfam" id="TIGR01573">
    <property type="entry name" value="cas2"/>
    <property type="match status" value="1"/>
</dbReference>
<evidence type="ECO:0000256" key="5">
    <source>
        <dbReference type="ARBA" id="ARBA00022759"/>
    </source>
</evidence>
<comment type="caution">
    <text evidence="10">The sequence shown here is derived from an EMBL/GenBank/DDBJ whole genome shotgun (WGS) entry which is preliminary data.</text>
</comment>
<evidence type="ECO:0000313" key="11">
    <source>
        <dbReference type="Proteomes" id="UP000589373"/>
    </source>
</evidence>
<proteinExistence type="inferred from homology"/>